<comment type="pathway">
    <text evidence="3">Bacterial outer membrane biogenesis; enterobacterial common antigen biosynthesis.</text>
</comment>
<dbReference type="InterPro" id="IPR015422">
    <property type="entry name" value="PyrdxlP-dep_Trfase_small"/>
</dbReference>
<evidence type="ECO:0000313" key="7">
    <source>
        <dbReference type="EMBL" id="CBA71844.1"/>
    </source>
</evidence>
<dbReference type="EC" id="2.6.1.59" evidence="3"/>
<evidence type="ECO:0000256" key="3">
    <source>
        <dbReference type="HAMAP-Rule" id="MF_02026"/>
    </source>
</evidence>
<evidence type="ECO:0000256" key="5">
    <source>
        <dbReference type="PIRSR" id="PIRSR000390-2"/>
    </source>
</evidence>
<dbReference type="InterPro" id="IPR015424">
    <property type="entry name" value="PyrdxlP-dep_Trfase"/>
</dbReference>
<evidence type="ECO:0000256" key="2">
    <source>
        <dbReference type="ARBA" id="ARBA00037999"/>
    </source>
</evidence>
<dbReference type="InterPro" id="IPR012749">
    <property type="entry name" value="WecE-like"/>
</dbReference>
<dbReference type="GO" id="GO:0009246">
    <property type="term" value="P:enterobacterial common antigen biosynthetic process"/>
    <property type="evidence" value="ECO:0007669"/>
    <property type="project" value="UniProtKB-UniRule"/>
</dbReference>
<dbReference type="PIRSF" id="PIRSF000390">
    <property type="entry name" value="PLP_StrS"/>
    <property type="match status" value="1"/>
</dbReference>
<dbReference type="EMBL" id="FN545161">
    <property type="protein sequence ID" value="CBA71844.1"/>
    <property type="molecule type" value="Genomic_DNA"/>
</dbReference>
<dbReference type="InterPro" id="IPR032894">
    <property type="entry name" value="WecE"/>
</dbReference>
<sequence>MKAPLIGYIEDDMIPFNKPPIVGTELNYMQEAMQSGKLCGDGYFTQRCEKWLEKHFQCPKALLTPSCTASLEMAAILLDIKPGDEVIMPSFTFVSTANAFVLRGATIVFIDIRPDTMNMDENKIEAAITTKTRAIVPVHYAGVACEMDTIMALADKYHLYVVEDAAQGVMSTYKGKALGTIGHIGCYSFHETKNYSSGGEGGAVLINDPLLIERAEIVREKGTDRSQFFRGQVDKYTWRDIGSSYLMSDLQAAYLWAQLEQAEKVNQRRLDLWKNYYQALKPLAEIGKLDLPIIPSDLQQNAHMFYIKLKDIKQRTAFNKHMQAVNILTVFHYVALHSSPAGHKFGRFHGDDCYTTKESERLVRLPMFYNLTDEEQQQVIKQIRCFFA</sequence>
<dbReference type="PANTHER" id="PTHR30244:SF34">
    <property type="entry name" value="DTDP-4-AMINO-4,6-DIDEOXYGALACTOSE TRANSAMINASE"/>
    <property type="match status" value="1"/>
</dbReference>
<dbReference type="FunFam" id="3.40.640.10:FF:000037">
    <property type="entry name" value="dTDP-4-amino-4,6-dideoxygalactose transaminase"/>
    <property type="match status" value="1"/>
</dbReference>
<dbReference type="Pfam" id="PF01041">
    <property type="entry name" value="DegT_DnrJ_EryC1"/>
    <property type="match status" value="1"/>
</dbReference>
<feature type="modified residue" description="N6-(pyridoxal phosphate)lysine" evidence="3 5">
    <location>
        <position position="193"/>
    </location>
</feature>
<dbReference type="InterPro" id="IPR000653">
    <property type="entry name" value="DegT/StrS_aminotransferase"/>
</dbReference>
<dbReference type="HAMAP" id="MF_02026">
    <property type="entry name" value="WecE_RffA"/>
    <property type="match status" value="1"/>
</dbReference>
<protein>
    <recommendedName>
        <fullName evidence="3">dTDP-4-amino-4,6-dideoxygalactose transaminase</fullName>
        <ecNumber evidence="3">2.6.1.59</ecNumber>
    </recommendedName>
</protein>
<comment type="similarity">
    <text evidence="2 3 6">Belongs to the DegT/DnrJ/EryC1 family.</text>
</comment>
<comment type="cofactor">
    <cofactor evidence="3">
        <name>pyridoxal 5'-phosphate</name>
        <dbReference type="ChEBI" id="CHEBI:597326"/>
    </cofactor>
</comment>
<dbReference type="AlphaFoldDB" id="D2TWT8"/>
<dbReference type="Gene3D" id="3.90.1150.10">
    <property type="entry name" value="Aspartate Aminotransferase, domain 1"/>
    <property type="match status" value="1"/>
</dbReference>
<feature type="active site" description="Proton acceptor" evidence="4">
    <location>
        <position position="193"/>
    </location>
</feature>
<comment type="catalytic activity">
    <reaction evidence="3">
        <text>dTDP-4-amino-4,6-dideoxy-alpha-D-galactose + 2-oxoglutarate = dTDP-4-dehydro-6-deoxy-alpha-D-glucose + L-glutamate</text>
        <dbReference type="Rhea" id="RHEA:10368"/>
        <dbReference type="ChEBI" id="CHEBI:16810"/>
        <dbReference type="ChEBI" id="CHEBI:29985"/>
        <dbReference type="ChEBI" id="CHEBI:57649"/>
        <dbReference type="ChEBI" id="CHEBI:68492"/>
        <dbReference type="EC" id="2.6.1.59"/>
    </reaction>
</comment>
<dbReference type="PANTHER" id="PTHR30244">
    <property type="entry name" value="TRANSAMINASE"/>
    <property type="match status" value="1"/>
</dbReference>
<dbReference type="NCBIfam" id="NF008687">
    <property type="entry name" value="PRK11706.1"/>
    <property type="match status" value="1"/>
</dbReference>
<proteinExistence type="inferred from homology"/>
<evidence type="ECO:0000256" key="4">
    <source>
        <dbReference type="PIRSR" id="PIRSR000390-1"/>
    </source>
</evidence>
<dbReference type="CDD" id="cd00616">
    <property type="entry name" value="AHBA_syn"/>
    <property type="match status" value="1"/>
</dbReference>
<keyword evidence="7" id="KW-0032">Aminotransferase</keyword>
<dbReference type="GO" id="GO:0030170">
    <property type="term" value="F:pyridoxal phosphate binding"/>
    <property type="evidence" value="ECO:0007669"/>
    <property type="project" value="UniProtKB-UniRule"/>
</dbReference>
<dbReference type="GO" id="GO:0019180">
    <property type="term" value="F:dTDP-4-amino-4,6-dideoxygalactose transaminase activity"/>
    <property type="evidence" value="ECO:0007669"/>
    <property type="project" value="UniProtKB-UniRule"/>
</dbReference>
<accession>D2TWT8</accession>
<dbReference type="UniPathway" id="UPA00566"/>
<dbReference type="SUPFAM" id="SSF53383">
    <property type="entry name" value="PLP-dependent transferases"/>
    <property type="match status" value="1"/>
</dbReference>
<evidence type="ECO:0000256" key="6">
    <source>
        <dbReference type="RuleBase" id="RU004508"/>
    </source>
</evidence>
<dbReference type="Gene3D" id="3.40.640.10">
    <property type="entry name" value="Type I PLP-dependent aspartate aminotransferase-like (Major domain)"/>
    <property type="match status" value="1"/>
</dbReference>
<dbReference type="InterPro" id="IPR015421">
    <property type="entry name" value="PyrdxlP-dep_Trfase_major"/>
</dbReference>
<evidence type="ECO:0000256" key="1">
    <source>
        <dbReference type="ARBA" id="ARBA00022898"/>
    </source>
</evidence>
<organism evidence="7">
    <name type="scientific">Arsenophonus nasoniae</name>
    <name type="common">son-killer infecting Nasonia vitripennis</name>
    <dbReference type="NCBI Taxonomy" id="638"/>
    <lineage>
        <taxon>Bacteria</taxon>
        <taxon>Pseudomonadati</taxon>
        <taxon>Pseudomonadota</taxon>
        <taxon>Gammaproteobacteria</taxon>
        <taxon>Enterobacterales</taxon>
        <taxon>Morganellaceae</taxon>
        <taxon>Arsenophonus</taxon>
    </lineage>
</organism>
<keyword evidence="3 7" id="KW-0808">Transferase</keyword>
<keyword evidence="1 3" id="KW-0663">Pyridoxal phosphate</keyword>
<name>D2TWT8_9GAMM</name>
<reference evidence="7" key="1">
    <citation type="journal article" date="2010" name="Insect Mol. Biol.">
        <title>The draft genome sequence of Arsenophonus nasoniae, son-killer bacterium of Nasonia vitripennis, reveals genes associated with virulence and symbiosis.</title>
        <authorList>
            <person name="Wilkes T."/>
            <person name="Darby A.C."/>
            <person name="Choi J."/>
            <person name="Colborne J.K."/>
            <person name="Werren J.H."/>
            <person name="Hurst G.D.D."/>
        </authorList>
    </citation>
    <scope>NUCLEOTIDE SEQUENCE</scope>
</reference>
<dbReference type="NCBIfam" id="TIGR02379">
    <property type="entry name" value="ECA_wecE"/>
    <property type="match status" value="1"/>
</dbReference>
<comment type="function">
    <text evidence="3">Catalyzes the synthesis of dTDP-4-amino-4,6-dideoxy-D-galactose (dTDP-Fuc4N) from dTDP-4-keto-6-deoxy-D-glucose (dTDP-D-Glc4O) and L-glutamate.</text>
</comment>
<gene>
    <name evidence="3" type="primary">wecE</name>
    <name evidence="7" type="ORF">ARN_05340</name>
</gene>